<dbReference type="SMART" id="SM00448">
    <property type="entry name" value="REC"/>
    <property type="match status" value="1"/>
</dbReference>
<keyword evidence="2 4" id="KW-0802">TPR repeat</keyword>
<evidence type="ECO:0000256" key="1">
    <source>
        <dbReference type="ARBA" id="ARBA00022737"/>
    </source>
</evidence>
<feature type="repeat" description="TPR" evidence="4">
    <location>
        <begin position="166"/>
        <end position="199"/>
    </location>
</feature>
<dbReference type="GO" id="GO:0000160">
    <property type="term" value="P:phosphorelay signal transduction system"/>
    <property type="evidence" value="ECO:0007669"/>
    <property type="project" value="InterPro"/>
</dbReference>
<dbReference type="SMART" id="SM00028">
    <property type="entry name" value="TPR"/>
    <property type="match status" value="3"/>
</dbReference>
<feature type="repeat" description="TPR" evidence="4">
    <location>
        <begin position="254"/>
        <end position="287"/>
    </location>
</feature>
<gene>
    <name evidence="7" type="ORF">C3Y92_09775</name>
</gene>
<dbReference type="PROSITE" id="PS50005">
    <property type="entry name" value="TPR"/>
    <property type="match status" value="2"/>
</dbReference>
<dbReference type="KEGG" id="dcb:C3Y92_09775"/>
<evidence type="ECO:0000256" key="4">
    <source>
        <dbReference type="PROSITE-ProRule" id="PRU00339"/>
    </source>
</evidence>
<dbReference type="Proteomes" id="UP000293296">
    <property type="component" value="Chromosome"/>
</dbReference>
<dbReference type="SUPFAM" id="SSF48452">
    <property type="entry name" value="TPR-like"/>
    <property type="match status" value="1"/>
</dbReference>
<dbReference type="InterPro" id="IPR019734">
    <property type="entry name" value="TPR_rpt"/>
</dbReference>
<dbReference type="OrthoDB" id="5469454at2"/>
<keyword evidence="1" id="KW-0677">Repeat</keyword>
<dbReference type="PANTHER" id="PTHR44943">
    <property type="entry name" value="CELLULOSE SYNTHASE OPERON PROTEIN C"/>
    <property type="match status" value="1"/>
</dbReference>
<evidence type="ECO:0000256" key="3">
    <source>
        <dbReference type="PROSITE-ProRule" id="PRU00169"/>
    </source>
</evidence>
<reference evidence="7 8" key="1">
    <citation type="submission" date="2018-02" db="EMBL/GenBank/DDBJ databases">
        <title>Genome sequence of Desulfovibrio carbinolicus DSM 3852.</title>
        <authorList>
            <person name="Wilbanks E."/>
            <person name="Skennerton C.T."/>
            <person name="Orphan V.J."/>
        </authorList>
    </citation>
    <scope>NUCLEOTIDE SEQUENCE [LARGE SCALE GENOMIC DNA]</scope>
    <source>
        <strain evidence="7 8">DSM 3852</strain>
    </source>
</reference>
<name>A0A4P6HLD3_9BACT</name>
<dbReference type="Pfam" id="PF07719">
    <property type="entry name" value="TPR_2"/>
    <property type="match status" value="1"/>
</dbReference>
<dbReference type="Pfam" id="PF14559">
    <property type="entry name" value="TPR_19"/>
    <property type="match status" value="1"/>
</dbReference>
<evidence type="ECO:0000313" key="8">
    <source>
        <dbReference type="Proteomes" id="UP000293296"/>
    </source>
</evidence>
<dbReference type="PANTHER" id="PTHR44943:SF8">
    <property type="entry name" value="TPR REPEAT-CONTAINING PROTEIN MJ0263"/>
    <property type="match status" value="1"/>
</dbReference>
<proteinExistence type="predicted"/>
<dbReference type="Gene3D" id="1.25.40.10">
    <property type="entry name" value="Tetratricopeptide repeat domain"/>
    <property type="match status" value="2"/>
</dbReference>
<evidence type="ECO:0000259" key="6">
    <source>
        <dbReference type="PROSITE" id="PS50110"/>
    </source>
</evidence>
<keyword evidence="3" id="KW-0597">Phosphoprotein</keyword>
<dbReference type="InterPro" id="IPR013105">
    <property type="entry name" value="TPR_2"/>
</dbReference>
<accession>A0A4P6HLD3</accession>
<feature type="modified residue" description="4-aspartylphosphate" evidence="3">
    <location>
        <position position="57"/>
    </location>
</feature>
<dbReference type="PROSITE" id="PS50110">
    <property type="entry name" value="RESPONSE_REGULATORY"/>
    <property type="match status" value="1"/>
</dbReference>
<keyword evidence="8" id="KW-1185">Reference proteome</keyword>
<feature type="domain" description="Response regulatory" evidence="6">
    <location>
        <begin position="7"/>
        <end position="124"/>
    </location>
</feature>
<dbReference type="RefSeq" id="WP_129352146.1">
    <property type="nucleotide sequence ID" value="NZ_CP026538.1"/>
</dbReference>
<dbReference type="EMBL" id="CP026538">
    <property type="protein sequence ID" value="QAZ67496.1"/>
    <property type="molecule type" value="Genomic_DNA"/>
</dbReference>
<keyword evidence="5" id="KW-0175">Coiled coil</keyword>
<dbReference type="Gene3D" id="3.40.50.2300">
    <property type="match status" value="1"/>
</dbReference>
<evidence type="ECO:0000313" key="7">
    <source>
        <dbReference type="EMBL" id="QAZ67496.1"/>
    </source>
</evidence>
<dbReference type="InterPro" id="IPR051685">
    <property type="entry name" value="Ycf3/AcsC/BcsC/TPR_MFPF"/>
</dbReference>
<dbReference type="AlphaFoldDB" id="A0A4P6HLD3"/>
<dbReference type="Pfam" id="PF00072">
    <property type="entry name" value="Response_reg"/>
    <property type="match status" value="1"/>
</dbReference>
<organism evidence="7 8">
    <name type="scientific">Solidesulfovibrio carbinolicus</name>
    <dbReference type="NCBI Taxonomy" id="296842"/>
    <lineage>
        <taxon>Bacteria</taxon>
        <taxon>Pseudomonadati</taxon>
        <taxon>Thermodesulfobacteriota</taxon>
        <taxon>Desulfovibrionia</taxon>
        <taxon>Desulfovibrionales</taxon>
        <taxon>Desulfovibrionaceae</taxon>
        <taxon>Solidesulfovibrio</taxon>
    </lineage>
</organism>
<dbReference type="InterPro" id="IPR011990">
    <property type="entry name" value="TPR-like_helical_dom_sf"/>
</dbReference>
<evidence type="ECO:0000256" key="5">
    <source>
        <dbReference type="SAM" id="Coils"/>
    </source>
</evidence>
<evidence type="ECO:0000256" key="2">
    <source>
        <dbReference type="ARBA" id="ARBA00022803"/>
    </source>
</evidence>
<protein>
    <submittedName>
        <fullName evidence="7">Response regulator</fullName>
    </submittedName>
</protein>
<feature type="coiled-coil region" evidence="5">
    <location>
        <begin position="222"/>
        <end position="249"/>
    </location>
</feature>
<dbReference type="InterPro" id="IPR011006">
    <property type="entry name" value="CheY-like_superfamily"/>
</dbReference>
<dbReference type="InterPro" id="IPR001789">
    <property type="entry name" value="Sig_transdc_resp-reg_receiver"/>
</dbReference>
<dbReference type="SUPFAM" id="SSF52172">
    <property type="entry name" value="CheY-like"/>
    <property type="match status" value="1"/>
</dbReference>
<sequence>METPNISVAILTNNQHHAARDKKCCLDLKIKNVIVSDELDDLLDPIKEDAVQVVLIDAAVKGMDGASCLRALRRATRSKLLPVIMVTTESGLQNVVKAIAAGCNGYVIRPYSMTTLERHLQMALETTSVDEVEVEQMQTAQELVQQGRFDEALQEFSEIVEEENESAVWFNKGMDYLHRQKYGKAIVAFNKALALNAMYAEAYQGMAHAYKGKGDDANYRAYLDKSAEILALQDRLAELKELFAEILQANPDAVNPYNSLGIDLRKRGDYPGALHAYTQALTLTPKDENLHYNIAKACIFAKDYDRAIHHLEQATMLRDPFPEAAQLLAKLRAKQYDGLAQPPQTTAPAPGQAALVRDV</sequence>